<dbReference type="InterPro" id="IPR009000">
    <property type="entry name" value="Transl_B-barrel_sf"/>
</dbReference>
<dbReference type="SUPFAM" id="SSF50447">
    <property type="entry name" value="Translation proteins"/>
    <property type="match status" value="1"/>
</dbReference>
<keyword evidence="2" id="KW-0648">Protein biosynthesis</keyword>
<reference evidence="2" key="1">
    <citation type="submission" date="2013-08" db="EMBL/GenBank/DDBJ databases">
        <authorList>
            <person name="Mendez C."/>
            <person name="Richter M."/>
            <person name="Ferrer M."/>
            <person name="Sanchez J."/>
        </authorList>
    </citation>
    <scope>NUCLEOTIDE SEQUENCE</scope>
</reference>
<dbReference type="GO" id="GO:0005525">
    <property type="term" value="F:GTP binding"/>
    <property type="evidence" value="ECO:0007669"/>
    <property type="project" value="InterPro"/>
</dbReference>
<sequence>MTALAPTSVEDKFYAVTEILTVSDTIILSTDSLDRLFGELLIASKLLDKKVLFTDDNADSELIKNAKLSNYEICGKERLLDGILKENAKGDGSGECRIDLDKAFNVKGIGTVALGIVMNGTVNVHDELWHSSGKKALVRSLQSQDVDVKSAGPGTRIGIGLKNMDSDEI</sequence>
<dbReference type="InterPro" id="IPR004161">
    <property type="entry name" value="EFTu-like_2"/>
</dbReference>
<dbReference type="GO" id="GO:0003746">
    <property type="term" value="F:translation elongation factor activity"/>
    <property type="evidence" value="ECO:0007669"/>
    <property type="project" value="UniProtKB-KW"/>
</dbReference>
<reference evidence="2" key="2">
    <citation type="journal article" date="2014" name="ISME J.">
        <title>Microbial stratification in low pH oxic and suboxic macroscopic growths along an acid mine drainage.</title>
        <authorList>
            <person name="Mendez-Garcia C."/>
            <person name="Mesa V."/>
            <person name="Sprenger R.R."/>
            <person name="Richter M."/>
            <person name="Diez M.S."/>
            <person name="Solano J."/>
            <person name="Bargiela R."/>
            <person name="Golyshina O.V."/>
            <person name="Manteca A."/>
            <person name="Ramos J.L."/>
            <person name="Gallego J.R."/>
            <person name="Llorente I."/>
            <person name="Martins Dos Santos V.A."/>
            <person name="Jensen O.N."/>
            <person name="Pelaez A.I."/>
            <person name="Sanchez J."/>
            <person name="Ferrer M."/>
        </authorList>
    </citation>
    <scope>NUCLEOTIDE SEQUENCE</scope>
</reference>
<evidence type="ECO:0000313" key="2">
    <source>
        <dbReference type="EMBL" id="EQD58095.1"/>
    </source>
</evidence>
<comment type="caution">
    <text evidence="2">The sequence shown here is derived from an EMBL/GenBank/DDBJ whole genome shotgun (WGS) entry which is preliminary data.</text>
</comment>
<evidence type="ECO:0000259" key="1">
    <source>
        <dbReference type="Pfam" id="PF03144"/>
    </source>
</evidence>
<accession>T1BW51</accession>
<dbReference type="EMBL" id="AUZZ01003047">
    <property type="protein sequence ID" value="EQD58095.1"/>
    <property type="molecule type" value="Genomic_DNA"/>
</dbReference>
<dbReference type="Gene3D" id="2.40.30.10">
    <property type="entry name" value="Translation factors"/>
    <property type="match status" value="1"/>
</dbReference>
<proteinExistence type="predicted"/>
<feature type="domain" description="Translation elongation factor EFTu-like" evidence="1">
    <location>
        <begin position="110"/>
        <end position="169"/>
    </location>
</feature>
<gene>
    <name evidence="2" type="ORF">B2A_04522</name>
</gene>
<organism evidence="2">
    <name type="scientific">mine drainage metagenome</name>
    <dbReference type="NCBI Taxonomy" id="410659"/>
    <lineage>
        <taxon>unclassified sequences</taxon>
        <taxon>metagenomes</taxon>
        <taxon>ecological metagenomes</taxon>
    </lineage>
</organism>
<dbReference type="Pfam" id="PF03144">
    <property type="entry name" value="GTP_EFTU_D2"/>
    <property type="match status" value="1"/>
</dbReference>
<dbReference type="AlphaFoldDB" id="T1BW51"/>
<name>T1BW51_9ZZZZ</name>
<feature type="non-terminal residue" evidence="2">
    <location>
        <position position="169"/>
    </location>
</feature>
<keyword evidence="2" id="KW-0251">Elongation factor</keyword>
<protein>
    <submittedName>
        <fullName evidence="2">Elongation factor Tu domain 2 protein</fullName>
    </submittedName>
</protein>